<dbReference type="VEuPathDB" id="FungiDB:BDEG_24570"/>
<dbReference type="InterPro" id="IPR010876">
    <property type="entry name" value="C1orf43"/>
</dbReference>
<keyword evidence="5" id="KW-0812">Transmembrane</keyword>
<keyword evidence="8" id="KW-0496">Mitochondrion</keyword>
<proteinExistence type="predicted"/>
<evidence type="ECO:0000256" key="2">
    <source>
        <dbReference type="ARBA" id="ARBA00004167"/>
    </source>
</evidence>
<name>A0A177WLB9_BATDL</name>
<evidence type="ECO:0000256" key="3">
    <source>
        <dbReference type="ARBA" id="ARBA00004173"/>
    </source>
</evidence>
<dbReference type="eggNOG" id="ENOG502SAN6">
    <property type="taxonomic scope" value="Eukaryota"/>
</dbReference>
<keyword evidence="9" id="KW-0472">Membrane</keyword>
<evidence type="ECO:0000313" key="11">
    <source>
        <dbReference type="Proteomes" id="UP000077115"/>
    </source>
</evidence>
<evidence type="ECO:0000256" key="5">
    <source>
        <dbReference type="ARBA" id="ARBA00022692"/>
    </source>
</evidence>
<keyword evidence="7" id="KW-0333">Golgi apparatus</keyword>
<keyword evidence="6" id="KW-1133">Transmembrane helix</keyword>
<evidence type="ECO:0000256" key="8">
    <source>
        <dbReference type="ARBA" id="ARBA00023128"/>
    </source>
</evidence>
<protein>
    <submittedName>
        <fullName evidence="10">Uncharacterized protein</fullName>
    </submittedName>
</protein>
<dbReference type="GO" id="GO:0005739">
    <property type="term" value="C:mitochondrion"/>
    <property type="evidence" value="ECO:0007669"/>
    <property type="project" value="UniProtKB-SubCell"/>
</dbReference>
<dbReference type="PANTHER" id="PTHR21425">
    <property type="entry name" value="NICE-3"/>
    <property type="match status" value="1"/>
</dbReference>
<reference evidence="10 11" key="1">
    <citation type="submission" date="2006-10" db="EMBL/GenBank/DDBJ databases">
        <title>The Genome Sequence of Batrachochytrium dendrobatidis JEL423.</title>
        <authorList>
            <consortium name="The Broad Institute Genome Sequencing Platform"/>
            <person name="Birren B."/>
            <person name="Lander E."/>
            <person name="Galagan J."/>
            <person name="Cuomo C."/>
            <person name="Devon K."/>
            <person name="Jaffe D."/>
            <person name="Butler J."/>
            <person name="Alvarez P."/>
            <person name="Gnerre S."/>
            <person name="Grabherr M."/>
            <person name="Kleber M."/>
            <person name="Mauceli E."/>
            <person name="Brockman W."/>
            <person name="Young S."/>
            <person name="LaButti K."/>
            <person name="Sykes S."/>
            <person name="DeCaprio D."/>
            <person name="Crawford M."/>
            <person name="Koehrsen M."/>
            <person name="Engels R."/>
            <person name="Montgomery P."/>
            <person name="Pearson M."/>
            <person name="Howarth C."/>
            <person name="Larson L."/>
            <person name="White J."/>
            <person name="O'Leary S."/>
            <person name="Kodira C."/>
            <person name="Zeng Q."/>
            <person name="Yandava C."/>
            <person name="Alvarado L."/>
            <person name="Longcore J."/>
            <person name="James T."/>
        </authorList>
    </citation>
    <scope>NUCLEOTIDE SEQUENCE [LARGE SCALE GENOMIC DNA]</scope>
    <source>
        <strain evidence="10 11">JEL423</strain>
    </source>
</reference>
<dbReference type="AlphaFoldDB" id="A0A177WLB9"/>
<evidence type="ECO:0000313" key="10">
    <source>
        <dbReference type="EMBL" id="OAJ40883.1"/>
    </source>
</evidence>
<sequence>MAFRTSFADIPKLYVPINRSDLPKPVYELVQAGLSRTASIQTSAKPLVDQIPDSIGLGKPHSTFEGLRFKDAAICTIAALEEAVCKISDHLERDCRMTSRGYVMFLVDRGVISKDIARFYIDQYEAVRFGNRPMGELEYREFMKLFTALIRTVGVLT</sequence>
<dbReference type="GO" id="GO:0005794">
    <property type="term" value="C:Golgi apparatus"/>
    <property type="evidence" value="ECO:0007669"/>
    <property type="project" value="UniProtKB-SubCell"/>
</dbReference>
<organism evidence="10 11">
    <name type="scientific">Batrachochytrium dendrobatidis (strain JEL423)</name>
    <dbReference type="NCBI Taxonomy" id="403673"/>
    <lineage>
        <taxon>Eukaryota</taxon>
        <taxon>Fungi</taxon>
        <taxon>Fungi incertae sedis</taxon>
        <taxon>Chytridiomycota</taxon>
        <taxon>Chytridiomycota incertae sedis</taxon>
        <taxon>Chytridiomycetes</taxon>
        <taxon>Rhizophydiales</taxon>
        <taxon>Rhizophydiales incertae sedis</taxon>
        <taxon>Batrachochytrium</taxon>
    </lineage>
</organism>
<evidence type="ECO:0000256" key="1">
    <source>
        <dbReference type="ARBA" id="ARBA00002620"/>
    </source>
</evidence>
<dbReference type="STRING" id="403673.A0A177WLB9"/>
<dbReference type="PANTHER" id="PTHR21425:SF2">
    <property type="entry name" value="PROTEIN C1ORF43"/>
    <property type="match status" value="1"/>
</dbReference>
<reference evidence="10 11" key="2">
    <citation type="submission" date="2016-05" db="EMBL/GenBank/DDBJ databases">
        <title>Lineage-specific infection strategies underlie the spectrum of fungal disease in amphibians.</title>
        <authorList>
            <person name="Cuomo C.A."/>
            <person name="Farrer R.A."/>
            <person name="James T."/>
            <person name="Longcore J."/>
            <person name="Birren B."/>
        </authorList>
    </citation>
    <scope>NUCLEOTIDE SEQUENCE [LARGE SCALE GENOMIC DNA]</scope>
    <source>
        <strain evidence="10 11">JEL423</strain>
    </source>
</reference>
<dbReference type="OrthoDB" id="337038at2759"/>
<dbReference type="EMBL" id="DS022305">
    <property type="protein sequence ID" value="OAJ40883.1"/>
    <property type="molecule type" value="Genomic_DNA"/>
</dbReference>
<dbReference type="GO" id="GO:0016020">
    <property type="term" value="C:membrane"/>
    <property type="evidence" value="ECO:0007669"/>
    <property type="project" value="UniProtKB-SubCell"/>
</dbReference>
<gene>
    <name evidence="10" type="ORF">BDEG_24570</name>
</gene>
<evidence type="ECO:0000256" key="7">
    <source>
        <dbReference type="ARBA" id="ARBA00023034"/>
    </source>
</evidence>
<comment type="function">
    <text evidence="1">General regulator of phagocytosis. Required to uptake Gram negative bacterium by macrophages.</text>
</comment>
<comment type="subcellular location">
    <subcellularLocation>
        <location evidence="4">Golgi apparatus</location>
    </subcellularLocation>
    <subcellularLocation>
        <location evidence="2">Membrane</location>
        <topology evidence="2">Single-pass membrane protein</topology>
    </subcellularLocation>
    <subcellularLocation>
        <location evidence="3">Mitochondrion</location>
    </subcellularLocation>
</comment>
<accession>A0A177WLB9</accession>
<dbReference type="Proteomes" id="UP000077115">
    <property type="component" value="Unassembled WGS sequence"/>
</dbReference>
<evidence type="ECO:0000256" key="9">
    <source>
        <dbReference type="ARBA" id="ARBA00023136"/>
    </source>
</evidence>
<evidence type="ECO:0000256" key="4">
    <source>
        <dbReference type="ARBA" id="ARBA00004555"/>
    </source>
</evidence>
<evidence type="ECO:0000256" key="6">
    <source>
        <dbReference type="ARBA" id="ARBA00022989"/>
    </source>
</evidence>